<dbReference type="SUPFAM" id="SSF55068">
    <property type="entry name" value="Peptide methionine sulfoxide reductase"/>
    <property type="match status" value="1"/>
</dbReference>
<dbReference type="Pfam" id="PF01625">
    <property type="entry name" value="PMSR"/>
    <property type="match status" value="1"/>
</dbReference>
<evidence type="ECO:0000256" key="4">
    <source>
        <dbReference type="HAMAP-Rule" id="MF_01401"/>
    </source>
</evidence>
<evidence type="ECO:0000256" key="2">
    <source>
        <dbReference type="ARBA" id="ARBA00047806"/>
    </source>
</evidence>
<evidence type="ECO:0000256" key="3">
    <source>
        <dbReference type="ARBA" id="ARBA00048782"/>
    </source>
</evidence>
<protein>
    <recommendedName>
        <fullName evidence="4">Peptide methionine sulfoxide reductase MsrA</fullName>
        <shortName evidence="4">Protein-methionine-S-oxide reductase</shortName>
        <ecNumber evidence="4">1.8.4.11</ecNumber>
    </recommendedName>
    <alternativeName>
        <fullName evidence="4">Peptide-methionine (S)-S-oxide reductase</fullName>
        <shortName evidence="4">Peptide Met(O) reductase</shortName>
    </alternativeName>
</protein>
<accession>A0AA41W894</accession>
<keyword evidence="7" id="KW-1185">Reference proteome</keyword>
<dbReference type="EMBL" id="JAMQGP010000008">
    <property type="protein sequence ID" value="MCM2681072.1"/>
    <property type="molecule type" value="Genomic_DNA"/>
</dbReference>
<feature type="active site" evidence="4">
    <location>
        <position position="15"/>
    </location>
</feature>
<dbReference type="InterPro" id="IPR036509">
    <property type="entry name" value="Met_Sox_Rdtase_MsrA_sf"/>
</dbReference>
<dbReference type="HAMAP" id="MF_01401">
    <property type="entry name" value="MsrA"/>
    <property type="match status" value="1"/>
</dbReference>
<dbReference type="GO" id="GO:0008113">
    <property type="term" value="F:peptide-methionine (S)-S-oxide reductase activity"/>
    <property type="evidence" value="ECO:0007669"/>
    <property type="project" value="UniProtKB-UniRule"/>
</dbReference>
<comment type="caution">
    <text evidence="6">The sequence shown here is derived from an EMBL/GenBank/DDBJ whole genome shotgun (WGS) entry which is preliminary data.</text>
</comment>
<evidence type="ECO:0000313" key="6">
    <source>
        <dbReference type="EMBL" id="MCM2681072.1"/>
    </source>
</evidence>
<reference evidence="6 7" key="1">
    <citation type="journal article" date="2013" name="Antonie Van Leeuwenhoek">
        <title>Echinimonas agarilytica gen. nov., sp. nov., a new gammaproteobacterium isolated from the sea urchin Strongylocentrotus intermedius.</title>
        <authorList>
            <person name="Nedashkovskaya O.I."/>
            <person name="Stenkova A.M."/>
            <person name="Zhukova N.V."/>
            <person name="Van Trappen S."/>
            <person name="Lee J.S."/>
            <person name="Kim S.B."/>
        </authorList>
    </citation>
    <scope>NUCLEOTIDE SEQUENCE [LARGE SCALE GENOMIC DNA]</scope>
    <source>
        <strain evidence="6 7">KMM 6351</strain>
    </source>
</reference>
<dbReference type="InterPro" id="IPR002569">
    <property type="entry name" value="Met_Sox_Rdtase_MsrA_dom"/>
</dbReference>
<gene>
    <name evidence="4 6" type="primary">msrA</name>
    <name evidence="6" type="ORF">NAF29_15565</name>
</gene>
<dbReference type="NCBIfam" id="TIGR00401">
    <property type="entry name" value="msrA"/>
    <property type="match status" value="1"/>
</dbReference>
<dbReference type="PANTHER" id="PTHR43774">
    <property type="entry name" value="PEPTIDE METHIONINE SULFOXIDE REDUCTASE"/>
    <property type="match status" value="1"/>
</dbReference>
<dbReference type="RefSeq" id="WP_251262545.1">
    <property type="nucleotide sequence ID" value="NZ_JAMQGP010000008.1"/>
</dbReference>
<keyword evidence="1 4" id="KW-0560">Oxidoreductase</keyword>
<organism evidence="6 7">
    <name type="scientific">Echinimonas agarilytica</name>
    <dbReference type="NCBI Taxonomy" id="1215918"/>
    <lineage>
        <taxon>Bacteria</taxon>
        <taxon>Pseudomonadati</taxon>
        <taxon>Pseudomonadota</taxon>
        <taxon>Gammaproteobacteria</taxon>
        <taxon>Alteromonadales</taxon>
        <taxon>Echinimonadaceae</taxon>
        <taxon>Echinimonas</taxon>
    </lineage>
</organism>
<dbReference type="Gene3D" id="3.30.1060.10">
    <property type="entry name" value="Peptide methionine sulphoxide reductase MsrA"/>
    <property type="match status" value="1"/>
</dbReference>
<comment type="catalytic activity">
    <reaction evidence="2 4">
        <text>L-methionyl-[protein] + [thioredoxin]-disulfide + H2O = L-methionyl-(S)-S-oxide-[protein] + [thioredoxin]-dithiol</text>
        <dbReference type="Rhea" id="RHEA:14217"/>
        <dbReference type="Rhea" id="RHEA-COMP:10698"/>
        <dbReference type="Rhea" id="RHEA-COMP:10700"/>
        <dbReference type="Rhea" id="RHEA-COMP:12313"/>
        <dbReference type="Rhea" id="RHEA-COMP:12315"/>
        <dbReference type="ChEBI" id="CHEBI:15377"/>
        <dbReference type="ChEBI" id="CHEBI:16044"/>
        <dbReference type="ChEBI" id="CHEBI:29950"/>
        <dbReference type="ChEBI" id="CHEBI:44120"/>
        <dbReference type="ChEBI" id="CHEBI:50058"/>
        <dbReference type="EC" id="1.8.4.11"/>
    </reaction>
</comment>
<dbReference type="PANTHER" id="PTHR43774:SF1">
    <property type="entry name" value="PEPTIDE METHIONINE SULFOXIDE REDUCTASE MSRA 2"/>
    <property type="match status" value="1"/>
</dbReference>
<sequence>MSSPSVQVATFAGGCFWCVEAVFTRLKGVIKVESGYAGGTVENPTYEQVCSGQTGHAEVIHIEFNASEIQFEDLLNVFFTSHDPTTLNRQGNDVGTQYRSEVFYHNDAQKLASEAYIKAHEPDFDAPIVTAITPINNYHSAENYHQDYYARNPQQGYCNAVIPPKLAKLRQKWLHLLKDA</sequence>
<feature type="domain" description="Peptide methionine sulphoxide reductase MsrA" evidence="5">
    <location>
        <begin position="9"/>
        <end position="159"/>
    </location>
</feature>
<comment type="catalytic activity">
    <reaction evidence="3 4">
        <text>[thioredoxin]-disulfide + L-methionine + H2O = L-methionine (S)-S-oxide + [thioredoxin]-dithiol</text>
        <dbReference type="Rhea" id="RHEA:19993"/>
        <dbReference type="Rhea" id="RHEA-COMP:10698"/>
        <dbReference type="Rhea" id="RHEA-COMP:10700"/>
        <dbReference type="ChEBI" id="CHEBI:15377"/>
        <dbReference type="ChEBI" id="CHEBI:29950"/>
        <dbReference type="ChEBI" id="CHEBI:50058"/>
        <dbReference type="ChEBI" id="CHEBI:57844"/>
        <dbReference type="ChEBI" id="CHEBI:58772"/>
        <dbReference type="EC" id="1.8.4.11"/>
    </reaction>
</comment>
<name>A0AA41W894_9GAMM</name>
<comment type="similarity">
    <text evidence="4">Belongs to the MsrA Met sulfoxide reductase family.</text>
</comment>
<dbReference type="EC" id="1.8.4.11" evidence="4"/>
<evidence type="ECO:0000259" key="5">
    <source>
        <dbReference type="Pfam" id="PF01625"/>
    </source>
</evidence>
<comment type="function">
    <text evidence="4">Has an important function as a repair enzyme for proteins that have been inactivated by oxidation. Catalyzes the reversible oxidation-reduction of methionine sulfoxide in proteins to methionine.</text>
</comment>
<evidence type="ECO:0000256" key="1">
    <source>
        <dbReference type="ARBA" id="ARBA00023002"/>
    </source>
</evidence>
<proteinExistence type="inferred from homology"/>
<dbReference type="Proteomes" id="UP001165393">
    <property type="component" value="Unassembled WGS sequence"/>
</dbReference>
<dbReference type="AlphaFoldDB" id="A0AA41W894"/>
<evidence type="ECO:0000313" key="7">
    <source>
        <dbReference type="Proteomes" id="UP001165393"/>
    </source>
</evidence>